<dbReference type="PANTHER" id="PTHR43796:SF2">
    <property type="entry name" value="CARBOXYNORSPERMIDINE SYNTHASE"/>
    <property type="match status" value="1"/>
</dbReference>
<evidence type="ECO:0000313" key="2">
    <source>
        <dbReference type="Proteomes" id="UP000625033"/>
    </source>
</evidence>
<gene>
    <name evidence="1" type="ORF">IW252_001158</name>
</gene>
<dbReference type="EMBL" id="JADOTZ010000001">
    <property type="protein sequence ID" value="MBG6084391.1"/>
    <property type="molecule type" value="Genomic_DNA"/>
</dbReference>
<dbReference type="InterPro" id="IPR036291">
    <property type="entry name" value="NAD(P)-bd_dom_sf"/>
</dbReference>
<dbReference type="Gene3D" id="3.40.50.720">
    <property type="entry name" value="NAD(P)-binding Rossmann-like Domain"/>
    <property type="match status" value="1"/>
</dbReference>
<sequence length="349" mass="36854">MTDFLQHSPTGPVLIVGGYGTVGSALARMSAPAWPLLITGRNLSKGQALAEELGTTLRRWDLKDPEPFTAAPRAIVSTVNDPDDRVLRAAATAGIPYVDVTRWTSRMMKAATTAAHLDPSAPVVLSSGWMGGVVNLVAASLSEELGGADRVDVAIRYDVKDQAGVDSVDFMDRLGQDFEVRRDGTLTTVSPLSDAGWVDIGGHRTRVARLDTPEQITLPITLGIGEVTTRIGFSSRAATSALLAAKKMGLFRWGRGERWTGLRRSLLYSPGPGGSAMIRLDAQRAGERRSVIITDPAGQAHLTALGGYLALQQALDASTSAGVAFPESRRDLAGALATLAAHHVSVVPA</sequence>
<proteinExistence type="predicted"/>
<accession>A0A931DBB2</accession>
<keyword evidence="2" id="KW-1185">Reference proteome</keyword>
<evidence type="ECO:0000313" key="1">
    <source>
        <dbReference type="EMBL" id="MBG6084391.1"/>
    </source>
</evidence>
<name>A0A931DBB2_9MICC</name>
<dbReference type="AlphaFoldDB" id="A0A931DBB2"/>
<comment type="caution">
    <text evidence="1">The sequence shown here is derived from an EMBL/GenBank/DDBJ whole genome shotgun (WGS) entry which is preliminary data.</text>
</comment>
<dbReference type="Proteomes" id="UP000625033">
    <property type="component" value="Unassembled WGS sequence"/>
</dbReference>
<dbReference type="SUPFAM" id="SSF51735">
    <property type="entry name" value="NAD(P)-binding Rossmann-fold domains"/>
    <property type="match status" value="1"/>
</dbReference>
<dbReference type="PANTHER" id="PTHR43796">
    <property type="entry name" value="CARBOXYNORSPERMIDINE SYNTHASE"/>
    <property type="match status" value="1"/>
</dbReference>
<organism evidence="1 2">
    <name type="scientific">Zhihengliuella flava</name>
    <dbReference type="NCBI Taxonomy" id="1285193"/>
    <lineage>
        <taxon>Bacteria</taxon>
        <taxon>Bacillati</taxon>
        <taxon>Actinomycetota</taxon>
        <taxon>Actinomycetes</taxon>
        <taxon>Micrococcales</taxon>
        <taxon>Micrococcaceae</taxon>
        <taxon>Zhihengliuella</taxon>
    </lineage>
</organism>
<evidence type="ECO:0008006" key="3">
    <source>
        <dbReference type="Google" id="ProtNLM"/>
    </source>
</evidence>
<reference evidence="1" key="1">
    <citation type="submission" date="2020-11" db="EMBL/GenBank/DDBJ databases">
        <title>Sequencing the genomes of 1000 actinobacteria strains.</title>
        <authorList>
            <person name="Klenk H.-P."/>
        </authorList>
    </citation>
    <scope>NUCLEOTIDE SEQUENCE</scope>
    <source>
        <strain evidence="1">DSM 26152</strain>
    </source>
</reference>
<dbReference type="RefSeq" id="WP_196835709.1">
    <property type="nucleotide sequence ID" value="NZ_JADOTZ010000001.1"/>
</dbReference>
<protein>
    <recommendedName>
        <fullName evidence="3">Saccharopine dehydrogenase</fullName>
    </recommendedName>
</protein>